<dbReference type="PANTHER" id="PTHR35869:SF1">
    <property type="entry name" value="OUTER-MEMBRANE LIPOPROTEIN CARRIER PROTEIN"/>
    <property type="match status" value="1"/>
</dbReference>
<keyword evidence="4" id="KW-1185">Reference proteome</keyword>
<evidence type="ECO:0000256" key="2">
    <source>
        <dbReference type="SAM" id="SignalP"/>
    </source>
</evidence>
<keyword evidence="1 2" id="KW-0732">Signal</keyword>
<dbReference type="RefSeq" id="WP_284390159.1">
    <property type="nucleotide sequence ID" value="NZ_BSNK01000002.1"/>
</dbReference>
<dbReference type="InterPro" id="IPR029046">
    <property type="entry name" value="LolA/LolB/LppX"/>
</dbReference>
<keyword evidence="3" id="KW-0449">Lipoprotein</keyword>
<organism evidence="3 4">
    <name type="scientific">Algimonas ampicilliniresistens</name>
    <dbReference type="NCBI Taxonomy" id="1298735"/>
    <lineage>
        <taxon>Bacteria</taxon>
        <taxon>Pseudomonadati</taxon>
        <taxon>Pseudomonadota</taxon>
        <taxon>Alphaproteobacteria</taxon>
        <taxon>Maricaulales</taxon>
        <taxon>Robiginitomaculaceae</taxon>
        <taxon>Algimonas</taxon>
    </lineage>
</organism>
<feature type="chain" id="PRO_5046770320" evidence="2">
    <location>
        <begin position="24"/>
        <end position="228"/>
    </location>
</feature>
<feature type="signal peptide" evidence="2">
    <location>
        <begin position="1"/>
        <end position="23"/>
    </location>
</feature>
<comment type="caution">
    <text evidence="3">The sequence shown here is derived from an EMBL/GenBank/DDBJ whole genome shotgun (WGS) entry which is preliminary data.</text>
</comment>
<dbReference type="CDD" id="cd16325">
    <property type="entry name" value="LolA"/>
    <property type="match status" value="1"/>
</dbReference>
<evidence type="ECO:0000313" key="4">
    <source>
        <dbReference type="Proteomes" id="UP001161391"/>
    </source>
</evidence>
<evidence type="ECO:0000313" key="3">
    <source>
        <dbReference type="EMBL" id="GLQ24083.1"/>
    </source>
</evidence>
<evidence type="ECO:0000256" key="1">
    <source>
        <dbReference type="ARBA" id="ARBA00022729"/>
    </source>
</evidence>
<sequence>MTRITKALAALLLVSTAPFAVSAQIGVAPNPVLQPAAALPAFTHRQTVPQDLNQINASLNNTGSFQGRFTQYGADGSVASGRVTIQRPGRVRFEYDAPNPLLIVSDGVTLVQQDRALETFDRVPLAATPLNYFLKENVRLQDDTEVISLQKLPDQWRVTSRDGSGEMAGEITLVFDPGTLALRQWVITDEFGGQTTVQLSDLQYNQRVDPRLFILRDEREDRRDRRRR</sequence>
<protein>
    <submittedName>
        <fullName evidence="3">Outer-membrane lipoprotein carrier protein</fullName>
    </submittedName>
</protein>
<dbReference type="Pfam" id="PF03548">
    <property type="entry name" value="LolA"/>
    <property type="match status" value="1"/>
</dbReference>
<dbReference type="Proteomes" id="UP001161391">
    <property type="component" value="Unassembled WGS sequence"/>
</dbReference>
<proteinExistence type="predicted"/>
<gene>
    <name evidence="3" type="ORF">GCM10007853_19570</name>
</gene>
<dbReference type="EMBL" id="BSNK01000002">
    <property type="protein sequence ID" value="GLQ24083.1"/>
    <property type="molecule type" value="Genomic_DNA"/>
</dbReference>
<dbReference type="PANTHER" id="PTHR35869">
    <property type="entry name" value="OUTER-MEMBRANE LIPOPROTEIN CARRIER PROTEIN"/>
    <property type="match status" value="1"/>
</dbReference>
<dbReference type="Gene3D" id="2.50.20.10">
    <property type="entry name" value="Lipoprotein localisation LolA/LolB/LppX"/>
    <property type="match status" value="1"/>
</dbReference>
<dbReference type="SUPFAM" id="SSF89392">
    <property type="entry name" value="Prokaryotic lipoproteins and lipoprotein localization factors"/>
    <property type="match status" value="1"/>
</dbReference>
<dbReference type="InterPro" id="IPR004564">
    <property type="entry name" value="OM_lipoprot_carrier_LolA-like"/>
</dbReference>
<reference evidence="3" key="2">
    <citation type="submission" date="2023-01" db="EMBL/GenBank/DDBJ databases">
        <title>Draft genome sequence of Algimonas ampicilliniresistens strain NBRC 108219.</title>
        <authorList>
            <person name="Sun Q."/>
            <person name="Mori K."/>
        </authorList>
    </citation>
    <scope>NUCLEOTIDE SEQUENCE</scope>
    <source>
        <strain evidence="3">NBRC 108219</strain>
    </source>
</reference>
<accession>A0ABQ5VB97</accession>
<reference evidence="3" key="1">
    <citation type="journal article" date="2014" name="Int. J. Syst. Evol. Microbiol.">
        <title>Complete genome of a new Firmicutes species belonging to the dominant human colonic microbiota ('Ruminococcus bicirculans') reveals two chromosomes and a selective capacity to utilize plant glucans.</title>
        <authorList>
            <consortium name="NISC Comparative Sequencing Program"/>
            <person name="Wegmann U."/>
            <person name="Louis P."/>
            <person name="Goesmann A."/>
            <person name="Henrissat B."/>
            <person name="Duncan S.H."/>
            <person name="Flint H.J."/>
        </authorList>
    </citation>
    <scope>NUCLEOTIDE SEQUENCE</scope>
    <source>
        <strain evidence="3">NBRC 108219</strain>
    </source>
</reference>
<name>A0ABQ5VB97_9PROT</name>